<gene>
    <name evidence="3" type="ORF">GLW04_12775</name>
</gene>
<keyword evidence="1 2" id="KW-0732">Signal</keyword>
<protein>
    <recommendedName>
        <fullName evidence="5">DUF4352 domain-containing protein</fullName>
    </recommendedName>
</protein>
<dbReference type="RefSeq" id="WP_160837875.1">
    <property type="nucleotide sequence ID" value="NZ_WMET01000003.1"/>
</dbReference>
<organism evidence="3 4">
    <name type="scientific">Halobacillus litoralis</name>
    <dbReference type="NCBI Taxonomy" id="45668"/>
    <lineage>
        <taxon>Bacteria</taxon>
        <taxon>Bacillati</taxon>
        <taxon>Bacillota</taxon>
        <taxon>Bacilli</taxon>
        <taxon>Bacillales</taxon>
        <taxon>Bacillaceae</taxon>
        <taxon>Halobacillus</taxon>
    </lineage>
</organism>
<name>A0A845DUF1_9BACI</name>
<proteinExistence type="predicted"/>
<dbReference type="Proteomes" id="UP000460949">
    <property type="component" value="Unassembled WGS sequence"/>
</dbReference>
<evidence type="ECO:0000256" key="2">
    <source>
        <dbReference type="SAM" id="SignalP"/>
    </source>
</evidence>
<feature type="chain" id="PRO_5038757098" description="DUF4352 domain-containing protein" evidence="2">
    <location>
        <begin position="28"/>
        <end position="152"/>
    </location>
</feature>
<sequence>MKKWAFLCIILAAVLFAGCSENSETQAEEEKQKKETVTETEVKQVDDYAISFTDAKTLTAEDEDVIQLTFQLENKKAEKRGFDSLVFQAEDAEGNPLKIAPQNNFGAYVEAGEEVEGHVYFQATEKLPITVTYDDPDVSDKVSWQIDMEEPS</sequence>
<dbReference type="InterPro" id="IPR029050">
    <property type="entry name" value="Immunoprotect_excell_Ig-like"/>
</dbReference>
<reference evidence="3 4" key="1">
    <citation type="submission" date="2019-11" db="EMBL/GenBank/DDBJ databases">
        <title>Genome sequences of 17 halophilic strains isolated from different environments.</title>
        <authorList>
            <person name="Furrow R.E."/>
        </authorList>
    </citation>
    <scope>NUCLEOTIDE SEQUENCE [LARGE SCALE GENOMIC DNA]</scope>
    <source>
        <strain evidence="3 4">22511_23_Filter</strain>
    </source>
</reference>
<evidence type="ECO:0000313" key="3">
    <source>
        <dbReference type="EMBL" id="MYL20768.1"/>
    </source>
</evidence>
<evidence type="ECO:0008006" key="5">
    <source>
        <dbReference type="Google" id="ProtNLM"/>
    </source>
</evidence>
<evidence type="ECO:0000256" key="1">
    <source>
        <dbReference type="ARBA" id="ARBA00022729"/>
    </source>
</evidence>
<dbReference type="Gene3D" id="2.60.40.1240">
    <property type="match status" value="1"/>
</dbReference>
<dbReference type="EMBL" id="WMET01000003">
    <property type="protein sequence ID" value="MYL20768.1"/>
    <property type="molecule type" value="Genomic_DNA"/>
</dbReference>
<accession>A0A845DUF1</accession>
<comment type="caution">
    <text evidence="3">The sequence shown here is derived from an EMBL/GenBank/DDBJ whole genome shotgun (WGS) entry which is preliminary data.</text>
</comment>
<feature type="signal peptide" evidence="2">
    <location>
        <begin position="1"/>
        <end position="27"/>
    </location>
</feature>
<dbReference type="PROSITE" id="PS51257">
    <property type="entry name" value="PROKAR_LIPOPROTEIN"/>
    <property type="match status" value="1"/>
</dbReference>
<dbReference type="AlphaFoldDB" id="A0A845DUF1"/>
<evidence type="ECO:0000313" key="4">
    <source>
        <dbReference type="Proteomes" id="UP000460949"/>
    </source>
</evidence>